<comment type="caution">
    <text evidence="1">The sequence shown here is derived from an EMBL/GenBank/DDBJ whole genome shotgun (WGS) entry which is preliminary data.</text>
</comment>
<dbReference type="Proteomes" id="UP000789375">
    <property type="component" value="Unassembled WGS sequence"/>
</dbReference>
<feature type="non-terminal residue" evidence="1">
    <location>
        <position position="1"/>
    </location>
</feature>
<gene>
    <name evidence="1" type="ORF">FMOSSE_LOCUS12972</name>
</gene>
<evidence type="ECO:0000313" key="1">
    <source>
        <dbReference type="EMBL" id="CAG8682674.1"/>
    </source>
</evidence>
<proteinExistence type="predicted"/>
<organism evidence="1 2">
    <name type="scientific">Funneliformis mosseae</name>
    <name type="common">Endomycorrhizal fungus</name>
    <name type="synonym">Glomus mosseae</name>
    <dbReference type="NCBI Taxonomy" id="27381"/>
    <lineage>
        <taxon>Eukaryota</taxon>
        <taxon>Fungi</taxon>
        <taxon>Fungi incertae sedis</taxon>
        <taxon>Mucoromycota</taxon>
        <taxon>Glomeromycotina</taxon>
        <taxon>Glomeromycetes</taxon>
        <taxon>Glomerales</taxon>
        <taxon>Glomeraceae</taxon>
        <taxon>Funneliformis</taxon>
    </lineage>
</organism>
<keyword evidence="2" id="KW-1185">Reference proteome</keyword>
<name>A0A9N9ENU0_FUNMO</name>
<accession>A0A9N9ENU0</accession>
<protein>
    <submittedName>
        <fullName evidence="1">5194_t:CDS:1</fullName>
    </submittedName>
</protein>
<sequence length="72" mass="8235">YIISSTKSPSNIALIYERTLKSRTKTTLLGSLIFELQLKIKAVDQKQILRDSYQELAAVEYHLPHENSVSNE</sequence>
<reference evidence="1" key="1">
    <citation type="submission" date="2021-06" db="EMBL/GenBank/DDBJ databases">
        <authorList>
            <person name="Kallberg Y."/>
            <person name="Tangrot J."/>
            <person name="Rosling A."/>
        </authorList>
    </citation>
    <scope>NUCLEOTIDE SEQUENCE</scope>
    <source>
        <strain evidence="1">87-6 pot B 2015</strain>
    </source>
</reference>
<dbReference type="EMBL" id="CAJVPP010006905">
    <property type="protein sequence ID" value="CAG8682674.1"/>
    <property type="molecule type" value="Genomic_DNA"/>
</dbReference>
<evidence type="ECO:0000313" key="2">
    <source>
        <dbReference type="Proteomes" id="UP000789375"/>
    </source>
</evidence>
<dbReference type="AlphaFoldDB" id="A0A9N9ENU0"/>